<dbReference type="SUPFAM" id="SSF51110">
    <property type="entry name" value="alpha-D-mannose-specific plant lectins"/>
    <property type="match status" value="1"/>
</dbReference>
<keyword evidence="3" id="KW-1133">Transmembrane helix</keyword>
<dbReference type="InterPro" id="IPR036426">
    <property type="entry name" value="Bulb-type_lectin_dom_sf"/>
</dbReference>
<reference evidence="4 5" key="1">
    <citation type="journal article" date="2018" name="PLoS Genet.">
        <title>Population sequencing reveals clonal diversity and ancestral inbreeding in the grapevine cultivar Chardonnay.</title>
        <authorList>
            <person name="Roach M.J."/>
            <person name="Johnson D.L."/>
            <person name="Bohlmann J."/>
            <person name="van Vuuren H.J."/>
            <person name="Jones S.J."/>
            <person name="Pretorius I.S."/>
            <person name="Schmidt S.A."/>
            <person name="Borneman A.R."/>
        </authorList>
    </citation>
    <scope>NUCLEOTIDE SEQUENCE [LARGE SCALE GENOMIC DNA]</scope>
    <source>
        <strain evidence="5">cv. Chardonnay</strain>
        <tissue evidence="4">Leaf</tissue>
    </source>
</reference>
<accession>A0A438IAD9</accession>
<comment type="caution">
    <text evidence="4">The sequence shown here is derived from an EMBL/GenBank/DDBJ whole genome shotgun (WGS) entry which is preliminary data.</text>
</comment>
<organism evidence="4 5">
    <name type="scientific">Vitis vinifera</name>
    <name type="common">Grape</name>
    <dbReference type="NCBI Taxonomy" id="29760"/>
    <lineage>
        <taxon>Eukaryota</taxon>
        <taxon>Viridiplantae</taxon>
        <taxon>Streptophyta</taxon>
        <taxon>Embryophyta</taxon>
        <taxon>Tracheophyta</taxon>
        <taxon>Spermatophyta</taxon>
        <taxon>Magnoliopsida</taxon>
        <taxon>eudicotyledons</taxon>
        <taxon>Gunneridae</taxon>
        <taxon>Pentapetalae</taxon>
        <taxon>rosids</taxon>
        <taxon>Vitales</taxon>
        <taxon>Vitaceae</taxon>
        <taxon>Viteae</taxon>
        <taxon>Vitis</taxon>
    </lineage>
</organism>
<name>A0A438IAD9_VITVI</name>
<evidence type="ECO:0000313" key="4">
    <source>
        <dbReference type="EMBL" id="RVW93671.1"/>
    </source>
</evidence>
<protein>
    <submittedName>
        <fullName evidence="4">Uncharacterized protein</fullName>
    </submittedName>
</protein>
<keyword evidence="1" id="KW-0732">Signal</keyword>
<proteinExistence type="predicted"/>
<evidence type="ECO:0000256" key="1">
    <source>
        <dbReference type="ARBA" id="ARBA00022729"/>
    </source>
</evidence>
<dbReference type="AlphaFoldDB" id="A0A438IAD9"/>
<evidence type="ECO:0000256" key="3">
    <source>
        <dbReference type="SAM" id="Phobius"/>
    </source>
</evidence>
<evidence type="ECO:0000313" key="5">
    <source>
        <dbReference type="Proteomes" id="UP000288805"/>
    </source>
</evidence>
<dbReference type="EMBL" id="QGNW01000128">
    <property type="protein sequence ID" value="RVW93671.1"/>
    <property type="molecule type" value="Genomic_DNA"/>
</dbReference>
<evidence type="ECO:0000256" key="2">
    <source>
        <dbReference type="ARBA" id="ARBA00023157"/>
    </source>
</evidence>
<keyword evidence="3" id="KW-0812">Transmembrane</keyword>
<gene>
    <name evidence="4" type="ORF">CK203_028895</name>
</gene>
<feature type="transmembrane region" description="Helical" evidence="3">
    <location>
        <begin position="27"/>
        <end position="53"/>
    </location>
</feature>
<sequence length="117" mass="12886">MCWPKRFLLSCGRQSKGLQIGQDKPTLILVGSLLLGSSVFFKLFVCLAIAGLLSSDTIKKWQKGTKIELTKNGEFKLADKGGYELRRTQSAVKGVTHAAMLDNGNFVLENEVELPSR</sequence>
<keyword evidence="3" id="KW-0472">Membrane</keyword>
<keyword evidence="2" id="KW-1015">Disulfide bond</keyword>
<dbReference type="Proteomes" id="UP000288805">
    <property type="component" value="Unassembled WGS sequence"/>
</dbReference>